<comment type="caution">
    <text evidence="1">The sequence shown here is derived from an EMBL/GenBank/DDBJ whole genome shotgun (WGS) entry which is preliminary data.</text>
</comment>
<reference evidence="1" key="1">
    <citation type="submission" date="2021-11" db="EMBL/GenBank/DDBJ databases">
        <title>Legionella maioricencis sp. nov., a new species isolated from hot water samples in Mallorca.</title>
        <authorList>
            <person name="Crespi S."/>
            <person name="Drasar V."/>
            <person name="Salva-Serra F."/>
            <person name="Jaen-Luchoro D."/>
            <person name="Pineiro-Iglesias B."/>
            <person name="Aliaga F."/>
            <person name="Fernandez-Juarez V."/>
            <person name="Coll G."/>
            <person name="Moore E.R.B."/>
            <person name="Bennasar-Figueras A."/>
        </authorList>
    </citation>
    <scope>NUCLEOTIDE SEQUENCE</scope>
    <source>
        <strain evidence="1">HCPI-6</strain>
    </source>
</reference>
<dbReference type="AlphaFoldDB" id="A0A9X2CXU2"/>
<dbReference type="RefSeq" id="WP_250420071.1">
    <property type="nucleotide sequence ID" value="NZ_JAJKBJ010000001.1"/>
</dbReference>
<gene>
    <name evidence="1" type="ORF">LOX96_00155</name>
</gene>
<dbReference type="EMBL" id="JAJKBJ010000001">
    <property type="protein sequence ID" value="MCL9682503.1"/>
    <property type="molecule type" value="Genomic_DNA"/>
</dbReference>
<evidence type="ECO:0000313" key="1">
    <source>
        <dbReference type="EMBL" id="MCL9682503.1"/>
    </source>
</evidence>
<dbReference type="SUPFAM" id="SSF51182">
    <property type="entry name" value="RmlC-like cupins"/>
    <property type="match status" value="1"/>
</dbReference>
<accession>A0A9X2CXU2</accession>
<proteinExistence type="predicted"/>
<dbReference type="InterPro" id="IPR011051">
    <property type="entry name" value="RmlC_Cupin_sf"/>
</dbReference>
<dbReference type="Proteomes" id="UP001139721">
    <property type="component" value="Unassembled WGS sequence"/>
</dbReference>
<evidence type="ECO:0000313" key="2">
    <source>
        <dbReference type="Proteomes" id="UP001139721"/>
    </source>
</evidence>
<protein>
    <submittedName>
        <fullName evidence="1">Uncharacterized protein</fullName>
    </submittedName>
</protein>
<keyword evidence="2" id="KW-1185">Reference proteome</keyword>
<organism evidence="1 2">
    <name type="scientific">Legionella maioricensis</name>
    <dbReference type="NCBI Taxonomy" id="2896528"/>
    <lineage>
        <taxon>Bacteria</taxon>
        <taxon>Pseudomonadati</taxon>
        <taxon>Pseudomonadota</taxon>
        <taxon>Gammaproteobacteria</taxon>
        <taxon>Legionellales</taxon>
        <taxon>Legionellaceae</taxon>
        <taxon>Legionella</taxon>
    </lineage>
</organism>
<sequence length="49" mass="5443">MRLSQQEVIALLGLVPHPTCGLVKQTYISQTRIPQSVLPSQFDSDRYAG</sequence>
<name>A0A9X2CXU2_9GAMM</name>